<gene>
    <name evidence="2" type="ORF">ABA31_17400</name>
</gene>
<evidence type="ECO:0000313" key="3">
    <source>
        <dbReference type="Proteomes" id="UP000321749"/>
    </source>
</evidence>
<sequence length="123" mass="13284">MWSALSSTRKPELAVGPASGRLSIVRFTWNIAMCGAGCRVGWSRIMRATEDALARAFRPTSIGGCDRARVRTASVGSAGPGKQKRPSVVAHSRGRSRAWAGRRVFHVKHRRQCVCGAPGAARR</sequence>
<evidence type="ECO:0000313" key="2">
    <source>
        <dbReference type="EMBL" id="GEK80389.1"/>
    </source>
</evidence>
<protein>
    <submittedName>
        <fullName evidence="2">Uncharacterized protein</fullName>
    </submittedName>
</protein>
<feature type="region of interest" description="Disordered" evidence="1">
    <location>
        <begin position="72"/>
        <end position="95"/>
    </location>
</feature>
<dbReference type="EMBL" id="BJUU01000010">
    <property type="protein sequence ID" value="GEK80389.1"/>
    <property type="molecule type" value="Genomic_DNA"/>
</dbReference>
<proteinExistence type="predicted"/>
<dbReference type="Proteomes" id="UP000321749">
    <property type="component" value="Unassembled WGS sequence"/>
</dbReference>
<keyword evidence="3" id="KW-1185">Reference proteome</keyword>
<accession>A0AA87RC99</accession>
<reference evidence="2 3" key="1">
    <citation type="submission" date="2019-07" db="EMBL/GenBank/DDBJ databases">
        <title>Whole genome shotgun sequence of Agrococcus baldri NBRC 103055.</title>
        <authorList>
            <person name="Hosoyama A."/>
            <person name="Uohara A."/>
            <person name="Ohji S."/>
            <person name="Ichikawa N."/>
        </authorList>
    </citation>
    <scope>NUCLEOTIDE SEQUENCE [LARGE SCALE GENOMIC DNA]</scope>
    <source>
        <strain evidence="2 3">NBRC 103055</strain>
    </source>
</reference>
<comment type="caution">
    <text evidence="2">The sequence shown here is derived from an EMBL/GenBank/DDBJ whole genome shotgun (WGS) entry which is preliminary data.</text>
</comment>
<evidence type="ECO:0000256" key="1">
    <source>
        <dbReference type="SAM" id="MobiDB-lite"/>
    </source>
</evidence>
<dbReference type="AlphaFoldDB" id="A0AA87RC99"/>
<name>A0AA87RC99_9MICO</name>
<organism evidence="2 3">
    <name type="scientific">Agrococcus baldri</name>
    <dbReference type="NCBI Taxonomy" id="153730"/>
    <lineage>
        <taxon>Bacteria</taxon>
        <taxon>Bacillati</taxon>
        <taxon>Actinomycetota</taxon>
        <taxon>Actinomycetes</taxon>
        <taxon>Micrococcales</taxon>
        <taxon>Microbacteriaceae</taxon>
        <taxon>Agrococcus</taxon>
    </lineage>
</organism>